<sequence>MARNSVFSSLLERNPSPTTARLLSDLVPPREFESSSFTNYIPHAEYSSQAVASEVAKAFALGKSVKKSLFSRGQTEPEKLGIYLDGGFGVGKTHLLAATFHAFRGKKAFGSFIAYTSLIGALGFASAKEALSKYQLICIDEFELDDPGDTMIMSRLLNELSASGTRFAATSNTPPSALGEGRFAAEDFAREIHGISERFTILRIDGEDHRHRPTEVSLDPKSDADIEEWLQQTKNASLDSFDSLLVHLSKVHPSKYGLLIEGVSRIGITGAHVLDDQAAALRFVSFIDRAYEMQIPIRGSGIDLTKVFRADHVAGGYRKKYLRAISRLGALGA</sequence>
<dbReference type="Gene3D" id="3.40.50.300">
    <property type="entry name" value="P-loop containing nucleotide triphosphate hydrolases"/>
    <property type="match status" value="1"/>
</dbReference>
<dbReference type="AlphaFoldDB" id="A0A6J6P436"/>
<organism evidence="3">
    <name type="scientific">freshwater metagenome</name>
    <dbReference type="NCBI Taxonomy" id="449393"/>
    <lineage>
        <taxon>unclassified sequences</taxon>
        <taxon>metagenomes</taxon>
        <taxon>ecological metagenomes</taxon>
    </lineage>
</organism>
<dbReference type="GO" id="GO:0005737">
    <property type="term" value="C:cytoplasm"/>
    <property type="evidence" value="ECO:0007669"/>
    <property type="project" value="TreeGrafter"/>
</dbReference>
<protein>
    <submittedName>
        <fullName evidence="3">Unannotated protein</fullName>
    </submittedName>
</protein>
<dbReference type="SUPFAM" id="SSF52540">
    <property type="entry name" value="P-loop containing nucleoside triphosphate hydrolases"/>
    <property type="match status" value="1"/>
</dbReference>
<dbReference type="InterPro" id="IPR005654">
    <property type="entry name" value="ATPase_AFG1-like"/>
</dbReference>
<reference evidence="3" key="1">
    <citation type="submission" date="2020-05" db="EMBL/GenBank/DDBJ databases">
        <authorList>
            <person name="Chiriac C."/>
            <person name="Salcher M."/>
            <person name="Ghai R."/>
            <person name="Kavagutti S V."/>
        </authorList>
    </citation>
    <scope>NUCLEOTIDE SEQUENCE</scope>
</reference>
<name>A0A6J6P436_9ZZZZ</name>
<dbReference type="EMBL" id="CAEZXK010000046">
    <property type="protein sequence ID" value="CAB4694061.1"/>
    <property type="molecule type" value="Genomic_DNA"/>
</dbReference>
<evidence type="ECO:0000313" key="3">
    <source>
        <dbReference type="EMBL" id="CAB4694061.1"/>
    </source>
</evidence>
<dbReference type="GO" id="GO:0016887">
    <property type="term" value="F:ATP hydrolysis activity"/>
    <property type="evidence" value="ECO:0007669"/>
    <property type="project" value="InterPro"/>
</dbReference>
<dbReference type="InterPro" id="IPR027417">
    <property type="entry name" value="P-loop_NTPase"/>
</dbReference>
<dbReference type="NCBIfam" id="NF040713">
    <property type="entry name" value="ZapE"/>
    <property type="match status" value="1"/>
</dbReference>
<evidence type="ECO:0000256" key="2">
    <source>
        <dbReference type="ARBA" id="ARBA00022840"/>
    </source>
</evidence>
<keyword evidence="2" id="KW-0067">ATP-binding</keyword>
<dbReference type="Pfam" id="PF03969">
    <property type="entry name" value="AFG1_ATPase"/>
    <property type="match status" value="2"/>
</dbReference>
<gene>
    <name evidence="3" type="ORF">UFOPK2370_01143</name>
</gene>
<accession>A0A6J6P436</accession>
<dbReference type="GO" id="GO:0005524">
    <property type="term" value="F:ATP binding"/>
    <property type="evidence" value="ECO:0007669"/>
    <property type="project" value="UniProtKB-KW"/>
</dbReference>
<keyword evidence="1" id="KW-0547">Nucleotide-binding</keyword>
<dbReference type="PANTHER" id="PTHR12169">
    <property type="entry name" value="ATPASE N2B"/>
    <property type="match status" value="1"/>
</dbReference>
<dbReference type="PANTHER" id="PTHR12169:SF6">
    <property type="entry name" value="AFG1-LIKE ATPASE"/>
    <property type="match status" value="1"/>
</dbReference>
<evidence type="ECO:0000256" key="1">
    <source>
        <dbReference type="ARBA" id="ARBA00022741"/>
    </source>
</evidence>
<proteinExistence type="predicted"/>